<dbReference type="InterPro" id="IPR001509">
    <property type="entry name" value="Epimerase_deHydtase"/>
</dbReference>
<dbReference type="Pfam" id="PF01370">
    <property type="entry name" value="Epimerase"/>
    <property type="match status" value="1"/>
</dbReference>
<dbReference type="InterPro" id="IPR050425">
    <property type="entry name" value="NAD(P)_dehydrat-like"/>
</dbReference>
<proteinExistence type="inferred from homology"/>
<dbReference type="SUPFAM" id="SSF51735">
    <property type="entry name" value="NAD(P)-binding Rossmann-fold domains"/>
    <property type="match status" value="1"/>
</dbReference>
<keyword evidence="5" id="KW-1185">Reference proteome</keyword>
<dbReference type="Gene3D" id="3.40.50.720">
    <property type="entry name" value="NAD(P)-binding Rossmann-like Domain"/>
    <property type="match status" value="1"/>
</dbReference>
<keyword evidence="1" id="KW-0560">Oxidoreductase</keyword>
<name>A0A9Q4FSH5_9HYPH</name>
<dbReference type="EMBL" id="JAMWDU010000002">
    <property type="protein sequence ID" value="MCP8886839.1"/>
    <property type="molecule type" value="Genomic_DNA"/>
</dbReference>
<feature type="domain" description="NAD-dependent epimerase/dehydratase" evidence="3">
    <location>
        <begin position="9"/>
        <end position="248"/>
    </location>
</feature>
<evidence type="ECO:0000256" key="1">
    <source>
        <dbReference type="ARBA" id="ARBA00023002"/>
    </source>
</evidence>
<dbReference type="GO" id="GO:0016616">
    <property type="term" value="F:oxidoreductase activity, acting on the CH-OH group of donors, NAD or NADP as acceptor"/>
    <property type="evidence" value="ECO:0007669"/>
    <property type="project" value="TreeGrafter"/>
</dbReference>
<accession>A0A9Q4FSH5</accession>
<evidence type="ECO:0000313" key="5">
    <source>
        <dbReference type="Proteomes" id="UP001060275"/>
    </source>
</evidence>
<organism evidence="4 5">
    <name type="scientific">Devosia ureilytica</name>
    <dbReference type="NCBI Taxonomy" id="2952754"/>
    <lineage>
        <taxon>Bacteria</taxon>
        <taxon>Pseudomonadati</taxon>
        <taxon>Pseudomonadota</taxon>
        <taxon>Alphaproteobacteria</taxon>
        <taxon>Hyphomicrobiales</taxon>
        <taxon>Devosiaceae</taxon>
        <taxon>Devosia</taxon>
    </lineage>
</organism>
<gene>
    <name evidence="4" type="ORF">NF348_06960</name>
</gene>
<sequence length="342" mass="37077">MSQPKSDTVLLTGISGFLGGHVALALLKAGYNVRGSVRNLSKAGKVRETLARTGADISRLDFVQLDLTADAGWDEAMQGVRYLQHTASPFVLNMPEDRNELLGPAVQGTERAIRAALAANVERIVLTSSMAAIAYGHDKTDAPQFTAGDWTKLDGRPINAYVESKTRAERRAWEMMEAAGRRNDLATINPSGIFGPLLDEDPGTSAIMVKRLLDGSVPAAPRIPITVIDVRDVAAAHVAAMITPEAGGQRFPMADAPLYFIDVARLLRAHFPAKKIPRLEMPDWAVRLYALFDRDVRDNLGELGYAKRLDASPSIALLGRPLIPTRDALLATAQSLVEHKLV</sequence>
<evidence type="ECO:0000313" key="4">
    <source>
        <dbReference type="EMBL" id="MCP8886839.1"/>
    </source>
</evidence>
<dbReference type="PANTHER" id="PTHR10366:SF564">
    <property type="entry name" value="STEROL-4-ALPHA-CARBOXYLATE 3-DEHYDROGENASE, DECARBOXYLATING"/>
    <property type="match status" value="1"/>
</dbReference>
<dbReference type="FunFam" id="3.40.50.720:FF:000336">
    <property type="entry name" value="Aldehyde reductase"/>
    <property type="match status" value="1"/>
</dbReference>
<dbReference type="RefSeq" id="WP_254673488.1">
    <property type="nucleotide sequence ID" value="NZ_JAMWDU010000002.1"/>
</dbReference>
<dbReference type="CDD" id="cd05227">
    <property type="entry name" value="AR_SDR_e"/>
    <property type="match status" value="1"/>
</dbReference>
<reference evidence="4" key="1">
    <citation type="submission" date="2022-06" db="EMBL/GenBank/DDBJ databases">
        <title>Devosia sp. XJ19-45 genome assembly.</title>
        <authorList>
            <person name="Li B."/>
            <person name="Cai M."/>
            <person name="Nie G."/>
            <person name="Li W."/>
        </authorList>
    </citation>
    <scope>NUCLEOTIDE SEQUENCE</scope>
    <source>
        <strain evidence="4">XJ19-45</strain>
    </source>
</reference>
<comment type="caution">
    <text evidence="4">The sequence shown here is derived from an EMBL/GenBank/DDBJ whole genome shotgun (WGS) entry which is preliminary data.</text>
</comment>
<dbReference type="InterPro" id="IPR036291">
    <property type="entry name" value="NAD(P)-bd_dom_sf"/>
</dbReference>
<protein>
    <submittedName>
        <fullName evidence="4">Aldehyde reductase</fullName>
    </submittedName>
</protein>
<dbReference type="AlphaFoldDB" id="A0A9Q4FSH5"/>
<dbReference type="Proteomes" id="UP001060275">
    <property type="component" value="Unassembled WGS sequence"/>
</dbReference>
<comment type="similarity">
    <text evidence="2">Belongs to the NAD(P)-dependent epimerase/dehydratase family. Dihydroflavonol-4-reductase subfamily.</text>
</comment>
<evidence type="ECO:0000259" key="3">
    <source>
        <dbReference type="Pfam" id="PF01370"/>
    </source>
</evidence>
<evidence type="ECO:0000256" key="2">
    <source>
        <dbReference type="ARBA" id="ARBA00023445"/>
    </source>
</evidence>
<dbReference type="PANTHER" id="PTHR10366">
    <property type="entry name" value="NAD DEPENDENT EPIMERASE/DEHYDRATASE"/>
    <property type="match status" value="1"/>
</dbReference>